<evidence type="ECO:0000256" key="3">
    <source>
        <dbReference type="ARBA" id="ARBA00022723"/>
    </source>
</evidence>
<evidence type="ECO:0000256" key="1">
    <source>
        <dbReference type="ARBA" id="ARBA00001947"/>
    </source>
</evidence>
<evidence type="ECO:0000256" key="2">
    <source>
        <dbReference type="ARBA" id="ARBA00005947"/>
    </source>
</evidence>
<dbReference type="SUPFAM" id="SSF52768">
    <property type="entry name" value="Arginase/deacetylase"/>
    <property type="match status" value="1"/>
</dbReference>
<dbReference type="PANTHER" id="PTHR10625">
    <property type="entry name" value="HISTONE DEACETYLASE HDAC1-RELATED"/>
    <property type="match status" value="1"/>
</dbReference>
<proteinExistence type="inferred from homology"/>
<dbReference type="EMBL" id="JACIIX010000010">
    <property type="protein sequence ID" value="MBB6211298.1"/>
    <property type="molecule type" value="Genomic_DNA"/>
</dbReference>
<protein>
    <submittedName>
        <fullName evidence="7">Acetoin utilization deacetylase AcuC-like enzyme</fullName>
    </submittedName>
</protein>
<keyword evidence="4" id="KW-0378">Hydrolase</keyword>
<evidence type="ECO:0000313" key="7">
    <source>
        <dbReference type="EMBL" id="MBB6211298.1"/>
    </source>
</evidence>
<organism evidence="7 8">
    <name type="scientific">Novispirillum itersonii</name>
    <name type="common">Aquaspirillum itersonii</name>
    <dbReference type="NCBI Taxonomy" id="189"/>
    <lineage>
        <taxon>Bacteria</taxon>
        <taxon>Pseudomonadati</taxon>
        <taxon>Pseudomonadota</taxon>
        <taxon>Alphaproteobacteria</taxon>
        <taxon>Rhodospirillales</taxon>
        <taxon>Novispirillaceae</taxon>
        <taxon>Novispirillum</taxon>
    </lineage>
</organism>
<evidence type="ECO:0000313" key="8">
    <source>
        <dbReference type="Proteomes" id="UP000544872"/>
    </source>
</evidence>
<evidence type="ECO:0000256" key="4">
    <source>
        <dbReference type="ARBA" id="ARBA00022801"/>
    </source>
</evidence>
<keyword evidence="3" id="KW-0479">Metal-binding</keyword>
<dbReference type="Pfam" id="PF00850">
    <property type="entry name" value="Hist_deacetyl"/>
    <property type="match status" value="1"/>
</dbReference>
<dbReference type="GO" id="GO:0016787">
    <property type="term" value="F:hydrolase activity"/>
    <property type="evidence" value="ECO:0007669"/>
    <property type="project" value="UniProtKB-KW"/>
</dbReference>
<dbReference type="InterPro" id="IPR000286">
    <property type="entry name" value="HDACs"/>
</dbReference>
<dbReference type="CDD" id="cd10001">
    <property type="entry name" value="HDAC_classII_APAH"/>
    <property type="match status" value="1"/>
</dbReference>
<sequence>MLTVYSDRHTLHHAHAEPFGGTVVEPFECPQRAEYVLARLREVGLGPVNTPADHGLEPILRVHDAGYVQFLQTVWADWTAAGFSGQVTPSVWPGRTMPFRRPSSHIEARVGYHALCGETGIVEGTWEAAYWSAQAALTALDAVLAGDRAAFALCRPPGHHAPKDQYGGYCFLNNAAIAAQAALDRGAQRVAVLDVDFHHGNGTQEIFYDRSDVLFLSLHGTPDQAYPYFMGWEDETGSGDGAGFTANYPLPAGTPYSVWKQALEQALDRIRDYAPDLLVISLGLDTYEQDPISFFKLTAADYLDYGGLLAGLTLPTLFVMEGGYAVEDLGINTVNVLQGFETVAGGRP</sequence>
<dbReference type="InterPro" id="IPR023696">
    <property type="entry name" value="Ureohydrolase_dom_sf"/>
</dbReference>
<evidence type="ECO:0000256" key="5">
    <source>
        <dbReference type="ARBA" id="ARBA00022833"/>
    </source>
</evidence>
<feature type="domain" description="Histone deacetylase" evidence="6">
    <location>
        <begin position="28"/>
        <end position="334"/>
    </location>
</feature>
<dbReference type="GO" id="GO:0040029">
    <property type="term" value="P:epigenetic regulation of gene expression"/>
    <property type="evidence" value="ECO:0007669"/>
    <property type="project" value="TreeGrafter"/>
</dbReference>
<comment type="cofactor">
    <cofactor evidence="1">
        <name>Zn(2+)</name>
        <dbReference type="ChEBI" id="CHEBI:29105"/>
    </cofactor>
</comment>
<dbReference type="PRINTS" id="PR01270">
    <property type="entry name" value="HDASUPER"/>
</dbReference>
<reference evidence="7 8" key="1">
    <citation type="submission" date="2020-08" db="EMBL/GenBank/DDBJ databases">
        <title>Genomic Encyclopedia of Type Strains, Phase IV (KMG-IV): sequencing the most valuable type-strain genomes for metagenomic binning, comparative biology and taxonomic classification.</title>
        <authorList>
            <person name="Goeker M."/>
        </authorList>
    </citation>
    <scope>NUCLEOTIDE SEQUENCE [LARGE SCALE GENOMIC DNA]</scope>
    <source>
        <strain evidence="7 8">DSM 11590</strain>
    </source>
</reference>
<dbReference type="Proteomes" id="UP000544872">
    <property type="component" value="Unassembled WGS sequence"/>
</dbReference>
<name>A0A7W9ZGY7_NOVIT</name>
<dbReference type="AlphaFoldDB" id="A0A7W9ZGY7"/>
<comment type="caution">
    <text evidence="7">The sequence shown here is derived from an EMBL/GenBank/DDBJ whole genome shotgun (WGS) entry which is preliminary data.</text>
</comment>
<dbReference type="InterPro" id="IPR023801">
    <property type="entry name" value="His_deacetylse_dom"/>
</dbReference>
<dbReference type="GO" id="GO:0004407">
    <property type="term" value="F:histone deacetylase activity"/>
    <property type="evidence" value="ECO:0007669"/>
    <property type="project" value="TreeGrafter"/>
</dbReference>
<keyword evidence="5" id="KW-0862">Zinc</keyword>
<gene>
    <name evidence="7" type="ORF">FHS48_002735</name>
</gene>
<dbReference type="RefSeq" id="WP_184264114.1">
    <property type="nucleotide sequence ID" value="NZ_JACIIX010000010.1"/>
</dbReference>
<dbReference type="PANTHER" id="PTHR10625:SF17">
    <property type="entry name" value="HISTONE DEACETYLASE 8"/>
    <property type="match status" value="1"/>
</dbReference>
<comment type="similarity">
    <text evidence="2">Belongs to the histone deacetylase family.</text>
</comment>
<accession>A0A7W9ZGY7</accession>
<dbReference type="GO" id="GO:0046872">
    <property type="term" value="F:metal ion binding"/>
    <property type="evidence" value="ECO:0007669"/>
    <property type="project" value="UniProtKB-KW"/>
</dbReference>
<dbReference type="InterPro" id="IPR037138">
    <property type="entry name" value="His_deacetylse_dom_sf"/>
</dbReference>
<evidence type="ECO:0000259" key="6">
    <source>
        <dbReference type="Pfam" id="PF00850"/>
    </source>
</evidence>
<dbReference type="Gene3D" id="3.40.800.20">
    <property type="entry name" value="Histone deacetylase domain"/>
    <property type="match status" value="1"/>
</dbReference>
<keyword evidence="8" id="KW-1185">Reference proteome</keyword>